<dbReference type="Pfam" id="PF13839">
    <property type="entry name" value="PC-Esterase"/>
    <property type="match status" value="1"/>
</dbReference>
<keyword evidence="5 7" id="KW-1133">Transmembrane helix</keyword>
<evidence type="ECO:0000256" key="7">
    <source>
        <dbReference type="SAM" id="Phobius"/>
    </source>
</evidence>
<feature type="domain" description="Trichome birefringence-like C-terminal" evidence="8">
    <location>
        <begin position="140"/>
        <end position="420"/>
    </location>
</feature>
<dbReference type="EMBL" id="CM035419">
    <property type="protein sequence ID" value="KAH7415056.1"/>
    <property type="molecule type" value="Genomic_DNA"/>
</dbReference>
<dbReference type="PANTHER" id="PTHR32285:SF48">
    <property type="entry name" value="PROTEIN TRICHOME BIREFRINGENCE-LIKE 19"/>
    <property type="match status" value="1"/>
</dbReference>
<feature type="transmembrane region" description="Helical" evidence="7">
    <location>
        <begin position="37"/>
        <end position="56"/>
    </location>
</feature>
<dbReference type="Proteomes" id="UP000825935">
    <property type="component" value="Chromosome 14"/>
</dbReference>
<name>A0A8T2T6E9_CERRI</name>
<keyword evidence="3 7" id="KW-0812">Transmembrane</keyword>
<evidence type="ECO:0000259" key="9">
    <source>
        <dbReference type="Pfam" id="PF14416"/>
    </source>
</evidence>
<dbReference type="OrthoDB" id="630188at2759"/>
<feature type="domain" description="Trichome birefringence-like N-terminal" evidence="9">
    <location>
        <begin position="87"/>
        <end position="139"/>
    </location>
</feature>
<keyword evidence="11" id="KW-1185">Reference proteome</keyword>
<keyword evidence="4" id="KW-0735">Signal-anchor</keyword>
<comment type="similarity">
    <text evidence="2">Belongs to the PC-esterase family. TBL subfamily.</text>
</comment>
<dbReference type="GO" id="GO:0005794">
    <property type="term" value="C:Golgi apparatus"/>
    <property type="evidence" value="ECO:0007669"/>
    <property type="project" value="TreeGrafter"/>
</dbReference>
<dbReference type="GO" id="GO:0016413">
    <property type="term" value="F:O-acetyltransferase activity"/>
    <property type="evidence" value="ECO:0007669"/>
    <property type="project" value="InterPro"/>
</dbReference>
<dbReference type="Pfam" id="PF14416">
    <property type="entry name" value="PMR5N"/>
    <property type="match status" value="1"/>
</dbReference>
<proteinExistence type="inferred from homology"/>
<evidence type="ECO:0000256" key="3">
    <source>
        <dbReference type="ARBA" id="ARBA00022692"/>
    </source>
</evidence>
<accession>A0A8T2T6E9</accession>
<evidence type="ECO:0000256" key="1">
    <source>
        <dbReference type="ARBA" id="ARBA00004167"/>
    </source>
</evidence>
<reference evidence="10" key="1">
    <citation type="submission" date="2021-08" db="EMBL/GenBank/DDBJ databases">
        <title>WGS assembly of Ceratopteris richardii.</title>
        <authorList>
            <person name="Marchant D.B."/>
            <person name="Chen G."/>
            <person name="Jenkins J."/>
            <person name="Shu S."/>
            <person name="Leebens-Mack J."/>
            <person name="Grimwood J."/>
            <person name="Schmutz J."/>
            <person name="Soltis P."/>
            <person name="Soltis D."/>
            <person name="Chen Z.-H."/>
        </authorList>
    </citation>
    <scope>NUCLEOTIDE SEQUENCE</scope>
    <source>
        <strain evidence="10">Whitten #5841</strain>
        <tissue evidence="10">Leaf</tissue>
    </source>
</reference>
<comment type="caution">
    <text evidence="10">The sequence shown here is derived from an EMBL/GenBank/DDBJ whole genome shotgun (WGS) entry which is preliminary data.</text>
</comment>
<dbReference type="InterPro" id="IPR025846">
    <property type="entry name" value="TBL_N"/>
</dbReference>
<keyword evidence="6 7" id="KW-0472">Membrane</keyword>
<dbReference type="PANTHER" id="PTHR32285">
    <property type="entry name" value="PROTEIN TRICHOME BIREFRINGENCE-LIKE 9-RELATED"/>
    <property type="match status" value="1"/>
</dbReference>
<evidence type="ECO:0000259" key="8">
    <source>
        <dbReference type="Pfam" id="PF13839"/>
    </source>
</evidence>
<comment type="subcellular location">
    <subcellularLocation>
        <location evidence="1">Membrane</location>
        <topology evidence="1">Single-pass membrane protein</topology>
    </subcellularLocation>
</comment>
<dbReference type="InterPro" id="IPR029962">
    <property type="entry name" value="TBL"/>
</dbReference>
<dbReference type="GO" id="GO:0016020">
    <property type="term" value="C:membrane"/>
    <property type="evidence" value="ECO:0007669"/>
    <property type="project" value="UniProtKB-SubCell"/>
</dbReference>
<organism evidence="10 11">
    <name type="scientific">Ceratopteris richardii</name>
    <name type="common">Triangle waterfern</name>
    <dbReference type="NCBI Taxonomy" id="49495"/>
    <lineage>
        <taxon>Eukaryota</taxon>
        <taxon>Viridiplantae</taxon>
        <taxon>Streptophyta</taxon>
        <taxon>Embryophyta</taxon>
        <taxon>Tracheophyta</taxon>
        <taxon>Polypodiopsida</taxon>
        <taxon>Polypodiidae</taxon>
        <taxon>Polypodiales</taxon>
        <taxon>Pteridineae</taxon>
        <taxon>Pteridaceae</taxon>
        <taxon>Parkerioideae</taxon>
        <taxon>Ceratopteris</taxon>
    </lineage>
</organism>
<evidence type="ECO:0000313" key="10">
    <source>
        <dbReference type="EMBL" id="KAH7415056.1"/>
    </source>
</evidence>
<evidence type="ECO:0008006" key="12">
    <source>
        <dbReference type="Google" id="ProtNLM"/>
    </source>
</evidence>
<dbReference type="InterPro" id="IPR026057">
    <property type="entry name" value="TBL_C"/>
</dbReference>
<evidence type="ECO:0000256" key="6">
    <source>
        <dbReference type="ARBA" id="ARBA00023136"/>
    </source>
</evidence>
<gene>
    <name evidence="10" type="ORF">KP509_14G025400</name>
</gene>
<dbReference type="AlphaFoldDB" id="A0A8T2T6E9"/>
<evidence type="ECO:0000256" key="4">
    <source>
        <dbReference type="ARBA" id="ARBA00022968"/>
    </source>
</evidence>
<protein>
    <recommendedName>
        <fullName evidence="12">Trichome birefringence-like N-terminal domain-containing protein</fullName>
    </recommendedName>
</protein>
<evidence type="ECO:0000256" key="5">
    <source>
        <dbReference type="ARBA" id="ARBA00022989"/>
    </source>
</evidence>
<evidence type="ECO:0000256" key="2">
    <source>
        <dbReference type="ARBA" id="ARBA00007727"/>
    </source>
</evidence>
<evidence type="ECO:0000313" key="11">
    <source>
        <dbReference type="Proteomes" id="UP000825935"/>
    </source>
</evidence>
<sequence>MKSSVDNVQSKVYVQSDDLSSFYLILCPRKRETCIRIALTVTFLVISIALLNLWWYRVLYLNEKSFDVTSFFPKRNNNVALRVKGEACDYSTGAWVADQRLPLYTNNTCAYIHTQQNCMTNGRPDKEFLYWRWKPASCDLPPFDAQFFLQTMKGKNLIFIGDSIARNHMQSLLCALVQVEEPEEIYFDEETNFLFKFRSSNIMLAYRRSVFLVNFTQDGNTYNIHLDIPDVMWTNLLDSYNIAIISTGYWYFRSSVYYLNNTTVGTSSSFGLNTSVYAIYPAMQIAWDTVLRYMLKEFKGITVMRTITVPHFESSSWYNGGNCNKTQPFFDPLMKEPLPWANERMTRVQTQAFKKAMDYINENSMDPKKLLLLNITYSSFLRPDGHPGAYRIQKPDEPRNDCLHWCLPGVIDMWNEILLELLLGTSV</sequence>